<evidence type="ECO:0000256" key="2">
    <source>
        <dbReference type="ARBA" id="ARBA00022448"/>
    </source>
</evidence>
<dbReference type="Pfam" id="PF00528">
    <property type="entry name" value="BPD_transp_1"/>
    <property type="match status" value="1"/>
</dbReference>
<keyword evidence="5 7" id="KW-1133">Transmembrane helix</keyword>
<keyword evidence="4 7" id="KW-0812">Transmembrane</keyword>
<dbReference type="SUPFAM" id="SSF161098">
    <property type="entry name" value="MetI-like"/>
    <property type="match status" value="1"/>
</dbReference>
<dbReference type="InterPro" id="IPR000515">
    <property type="entry name" value="MetI-like"/>
</dbReference>
<dbReference type="EMBL" id="JBHTKJ010000007">
    <property type="protein sequence ID" value="MFD1037416.1"/>
    <property type="molecule type" value="Genomic_DNA"/>
</dbReference>
<reference evidence="10" key="1">
    <citation type="journal article" date="2019" name="Int. J. Syst. Evol. Microbiol.">
        <title>The Global Catalogue of Microorganisms (GCM) 10K type strain sequencing project: providing services to taxonomists for standard genome sequencing and annotation.</title>
        <authorList>
            <consortium name="The Broad Institute Genomics Platform"/>
            <consortium name="The Broad Institute Genome Sequencing Center for Infectious Disease"/>
            <person name="Wu L."/>
            <person name="Ma J."/>
        </authorList>
    </citation>
    <scope>NUCLEOTIDE SEQUENCE [LARGE SCALE GENOMIC DNA]</scope>
    <source>
        <strain evidence="10">CCUG 56754</strain>
    </source>
</reference>
<keyword evidence="3" id="KW-1003">Cell membrane</keyword>
<evidence type="ECO:0000256" key="7">
    <source>
        <dbReference type="RuleBase" id="RU363032"/>
    </source>
</evidence>
<dbReference type="PROSITE" id="PS50928">
    <property type="entry name" value="ABC_TM1"/>
    <property type="match status" value="1"/>
</dbReference>
<feature type="domain" description="ABC transmembrane type-1" evidence="8">
    <location>
        <begin position="71"/>
        <end position="263"/>
    </location>
</feature>
<dbReference type="Gene3D" id="1.10.3720.10">
    <property type="entry name" value="MetI-like"/>
    <property type="match status" value="1"/>
</dbReference>
<keyword evidence="2 7" id="KW-0813">Transport</keyword>
<feature type="transmembrane region" description="Helical" evidence="7">
    <location>
        <begin position="139"/>
        <end position="162"/>
    </location>
</feature>
<accession>A0ABW3LG90</accession>
<evidence type="ECO:0000259" key="8">
    <source>
        <dbReference type="PROSITE" id="PS50928"/>
    </source>
</evidence>
<evidence type="ECO:0000256" key="3">
    <source>
        <dbReference type="ARBA" id="ARBA00022475"/>
    </source>
</evidence>
<dbReference type="RefSeq" id="WP_390359441.1">
    <property type="nucleotide sequence ID" value="NZ_JBHTKJ010000007.1"/>
</dbReference>
<gene>
    <name evidence="9" type="ORF">ACFQ3N_03115</name>
</gene>
<feature type="transmembrane region" description="Helical" evidence="7">
    <location>
        <begin position="244"/>
        <end position="267"/>
    </location>
</feature>
<proteinExistence type="inferred from homology"/>
<feature type="transmembrane region" description="Helical" evidence="7">
    <location>
        <begin position="108"/>
        <end position="133"/>
    </location>
</feature>
<evidence type="ECO:0000313" key="10">
    <source>
        <dbReference type="Proteomes" id="UP001597040"/>
    </source>
</evidence>
<dbReference type="Proteomes" id="UP001597040">
    <property type="component" value="Unassembled WGS sequence"/>
</dbReference>
<dbReference type="CDD" id="cd06261">
    <property type="entry name" value="TM_PBP2"/>
    <property type="match status" value="1"/>
</dbReference>
<feature type="transmembrane region" description="Helical" evidence="7">
    <location>
        <begin position="75"/>
        <end position="96"/>
    </location>
</feature>
<dbReference type="PANTHER" id="PTHR32243">
    <property type="entry name" value="MALTOSE TRANSPORT SYSTEM PERMEASE-RELATED"/>
    <property type="match status" value="1"/>
</dbReference>
<feature type="transmembrane region" description="Helical" evidence="7">
    <location>
        <begin position="183"/>
        <end position="206"/>
    </location>
</feature>
<comment type="subcellular location">
    <subcellularLocation>
        <location evidence="1 7">Cell membrane</location>
        <topology evidence="1 7">Multi-pass membrane protein</topology>
    </subcellularLocation>
</comment>
<name>A0ABW3LG90_9BACI</name>
<comment type="caution">
    <text evidence="9">The sequence shown here is derived from an EMBL/GenBank/DDBJ whole genome shotgun (WGS) entry which is preliminary data.</text>
</comment>
<dbReference type="InterPro" id="IPR050901">
    <property type="entry name" value="BP-dep_ABC_trans_perm"/>
</dbReference>
<dbReference type="InterPro" id="IPR035906">
    <property type="entry name" value="MetI-like_sf"/>
</dbReference>
<protein>
    <submittedName>
        <fullName evidence="9">Carbohydrate ABC transporter permease</fullName>
    </submittedName>
</protein>
<dbReference type="PANTHER" id="PTHR32243:SF18">
    <property type="entry name" value="INNER MEMBRANE ABC TRANSPORTER PERMEASE PROTEIN YCJP"/>
    <property type="match status" value="1"/>
</dbReference>
<evidence type="ECO:0000256" key="1">
    <source>
        <dbReference type="ARBA" id="ARBA00004651"/>
    </source>
</evidence>
<comment type="similarity">
    <text evidence="7">Belongs to the binding-protein-dependent transport system permease family.</text>
</comment>
<evidence type="ECO:0000313" key="9">
    <source>
        <dbReference type="EMBL" id="MFD1037416.1"/>
    </source>
</evidence>
<organism evidence="9 10">
    <name type="scientific">Virgibacillus byunsanensis</name>
    <dbReference type="NCBI Taxonomy" id="570945"/>
    <lineage>
        <taxon>Bacteria</taxon>
        <taxon>Bacillati</taxon>
        <taxon>Bacillota</taxon>
        <taxon>Bacilli</taxon>
        <taxon>Bacillales</taxon>
        <taxon>Bacillaceae</taxon>
        <taxon>Virgibacillus</taxon>
    </lineage>
</organism>
<evidence type="ECO:0000256" key="6">
    <source>
        <dbReference type="ARBA" id="ARBA00023136"/>
    </source>
</evidence>
<evidence type="ECO:0000256" key="4">
    <source>
        <dbReference type="ARBA" id="ARBA00022692"/>
    </source>
</evidence>
<evidence type="ECO:0000256" key="5">
    <source>
        <dbReference type="ARBA" id="ARBA00022989"/>
    </source>
</evidence>
<sequence length="277" mass="30754">MAKRSVISKITIYVFAICVFVYSFFPLYWIVISPLRGLTGFFENSTVLFPTAFDLTFFKNIWSETNFPIYFKNSFIVAGSTTLITIITATLIAYVLTRFKFRGKKFLLNSMLIGYMLPPMLLAIPLLGMFISMGIEDTLIGLTISHIAITLPFGVWMLNGFMDTVPFELEESAWVDGASRFQALYRVIFPLLIPGIISIGVFSFIVSFTDYTFGLMLVSSEANKTIPVGLAAIKESTSLQNGELLAGAAMIILPMVILFTFVTKYFIQGLTSGAVKG</sequence>
<keyword evidence="10" id="KW-1185">Reference proteome</keyword>
<feature type="transmembrane region" description="Helical" evidence="7">
    <location>
        <begin position="12"/>
        <end position="32"/>
    </location>
</feature>
<keyword evidence="6 7" id="KW-0472">Membrane</keyword>